<dbReference type="AlphaFoldDB" id="A0A0D1AHM2"/>
<dbReference type="Gene3D" id="3.30.559.10">
    <property type="entry name" value="Chloramphenicol acetyltransferase-like domain"/>
    <property type="match status" value="1"/>
</dbReference>
<accession>A0A0D1AHM2</accession>
<dbReference type="InterPro" id="IPR023213">
    <property type="entry name" value="CAT-like_dom_sf"/>
</dbReference>
<dbReference type="Proteomes" id="UP000032250">
    <property type="component" value="Unassembled WGS sequence"/>
</dbReference>
<proteinExistence type="predicted"/>
<organism evidence="2 3">
    <name type="scientific">Clostridium botulinum B2 450</name>
    <dbReference type="NCBI Taxonomy" id="1379739"/>
    <lineage>
        <taxon>Bacteria</taxon>
        <taxon>Bacillati</taxon>
        <taxon>Bacillota</taxon>
        <taxon>Clostridia</taxon>
        <taxon>Eubacteriales</taxon>
        <taxon>Clostridiaceae</taxon>
        <taxon>Clostridium</taxon>
    </lineage>
</organism>
<evidence type="ECO:0000313" key="2">
    <source>
        <dbReference type="EMBL" id="KIS22634.1"/>
    </source>
</evidence>
<dbReference type="InterPro" id="IPR001707">
    <property type="entry name" value="Cmp_AcTrfase"/>
</dbReference>
<sequence>MKYIDFNDFERIEHYKFFKNVDNPQFNICMNIDVTNFLRFVKSNKISFYYSMIYASTHVMNEIEDFRYKMRDGKIILHDSLQPSFTDIESNKNLFKIVTLPLKDNIIEFSNSAKEASINQKEYFPKVAENQDKLIYFSCIPWISFTSISNEIVMNKEDSIPRISFGKYFKQDNKVLLPYSVQVNHMLLDGIHVGKYIEKLQNFINEFK</sequence>
<gene>
    <name evidence="2" type="ORF">N495_03205</name>
</gene>
<evidence type="ECO:0000256" key="1">
    <source>
        <dbReference type="PIRSR" id="PIRSR000440-1"/>
    </source>
</evidence>
<feature type="active site" description="Proton acceptor" evidence="1">
    <location>
        <position position="185"/>
    </location>
</feature>
<dbReference type="Pfam" id="PF00302">
    <property type="entry name" value="CAT"/>
    <property type="match status" value="1"/>
</dbReference>
<comment type="caution">
    <text evidence="2">The sequence shown here is derived from an EMBL/GenBank/DDBJ whole genome shotgun (WGS) entry which is preliminary data.</text>
</comment>
<dbReference type="PIRSF" id="PIRSF000440">
    <property type="entry name" value="CAT"/>
    <property type="match status" value="1"/>
</dbReference>
<dbReference type="RefSeq" id="WP_043031419.1">
    <property type="nucleotide sequence ID" value="NZ_JXSU01000007.1"/>
</dbReference>
<dbReference type="PANTHER" id="PTHR38474">
    <property type="entry name" value="SLR0299 PROTEIN"/>
    <property type="match status" value="1"/>
</dbReference>
<dbReference type="HOGENOM" id="CLU_093121_0_0_9"/>
<dbReference type="PANTHER" id="PTHR38474:SF1">
    <property type="entry name" value="SLR0299 PROTEIN"/>
    <property type="match status" value="1"/>
</dbReference>
<name>A0A0D1AHM2_CLOBO</name>
<dbReference type="OrthoDB" id="9801766at2"/>
<keyword evidence="2" id="KW-0808">Transferase</keyword>
<dbReference type="PATRIC" id="fig|1379739.3.peg.954"/>
<evidence type="ECO:0000313" key="3">
    <source>
        <dbReference type="Proteomes" id="UP000032250"/>
    </source>
</evidence>
<dbReference type="GO" id="GO:0008811">
    <property type="term" value="F:chloramphenicol O-acetyltransferase activity"/>
    <property type="evidence" value="ECO:0007669"/>
    <property type="project" value="InterPro"/>
</dbReference>
<dbReference type="SUPFAM" id="SSF52777">
    <property type="entry name" value="CoA-dependent acyltransferases"/>
    <property type="match status" value="1"/>
</dbReference>
<dbReference type="SMART" id="SM01059">
    <property type="entry name" value="CAT"/>
    <property type="match status" value="1"/>
</dbReference>
<reference evidence="2 3" key="1">
    <citation type="submission" date="2014-06" db="EMBL/GenBank/DDBJ databases">
        <title>Genome characterization of distinct group I Clostridium botulinum lineages.</title>
        <authorList>
            <person name="Giordani F."/>
            <person name="Anselmo A."/>
            <person name="Fillo S."/>
            <person name="Palozzi A.M."/>
            <person name="Fortunato A."/>
            <person name="Gentile B."/>
            <person name="Ciammaruconi A."/>
            <person name="Anniballi F."/>
            <person name="De Medici D."/>
            <person name="Lista F."/>
        </authorList>
    </citation>
    <scope>NUCLEOTIDE SEQUENCE [LARGE SCALE GENOMIC DNA]</scope>
    <source>
        <strain evidence="2 3">B2 450</strain>
    </source>
</reference>
<protein>
    <submittedName>
        <fullName evidence="2">Chloramphenicol acetyltransferase</fullName>
    </submittedName>
</protein>
<dbReference type="EMBL" id="JXSU01000007">
    <property type="protein sequence ID" value="KIS22634.1"/>
    <property type="molecule type" value="Genomic_DNA"/>
</dbReference>